<reference evidence="1" key="1">
    <citation type="submission" date="2009-01" db="EMBL/GenBank/DDBJ databases">
        <authorList>
            <person name="Qin X."/>
            <person name="Bachman B."/>
            <person name="Battles P."/>
            <person name="Bell A."/>
            <person name="Bess C."/>
            <person name="Bickham C."/>
            <person name="Chaboub L."/>
            <person name="Chen D."/>
            <person name="Coyle M."/>
            <person name="Deiros D.R."/>
            <person name="Dinh H."/>
            <person name="Forbes L."/>
            <person name="Fowler G."/>
            <person name="Francisco L."/>
            <person name="Fu Q."/>
            <person name="Gubbala S."/>
            <person name="Hale W."/>
            <person name="Han Y."/>
            <person name="Hemphill L."/>
            <person name="Highlander S.K."/>
            <person name="Hirani K."/>
            <person name="Hogues M."/>
            <person name="Jackson L."/>
            <person name="Jakkamsetti A."/>
            <person name="Javaid M."/>
            <person name="Jiang H."/>
            <person name="Korchina V."/>
            <person name="Kovar C."/>
            <person name="Lara F."/>
            <person name="Lee S."/>
            <person name="Mata R."/>
            <person name="Mathew T."/>
            <person name="Moen C."/>
            <person name="Morales K."/>
            <person name="Munidasa M."/>
            <person name="Nazareth L."/>
            <person name="Ngo R."/>
            <person name="Nguyen L."/>
            <person name="Okwuonu G."/>
            <person name="Ongeri F."/>
            <person name="Patil S."/>
            <person name="Petrosino J."/>
            <person name="Pham C."/>
            <person name="Pham P."/>
            <person name="Pu L.-L."/>
            <person name="Puazo M."/>
            <person name="Raj R."/>
            <person name="Reid J."/>
            <person name="Rouhana J."/>
            <person name="Saada N."/>
            <person name="Shang Y."/>
            <person name="Simmons D."/>
            <person name="Thornton R."/>
            <person name="Warren J."/>
            <person name="Weissenberger G."/>
            <person name="Zhang J."/>
            <person name="Zhang L."/>
            <person name="Zhou C."/>
            <person name="Zhu D."/>
            <person name="Muzny D."/>
            <person name="Worley K."/>
            <person name="Gibbs R."/>
        </authorList>
    </citation>
    <scope>NUCLEOTIDE SEQUENCE [LARGE SCALE GENOMIC DNA]</scope>
    <source>
        <strain evidence="1">DSM 44291</strain>
    </source>
</reference>
<gene>
    <name evidence="1" type="ORF">HMPREF0298_1488</name>
</gene>
<dbReference type="EMBL" id="ACHJ01000120">
    <property type="protein sequence ID" value="EEI16698.1"/>
    <property type="molecule type" value="Genomic_DNA"/>
</dbReference>
<dbReference type="STRING" id="525263.HMPREF0298_1488"/>
<proteinExistence type="predicted"/>
<organism evidence="1 2">
    <name type="scientific">Corynebacterium lipophiloflavum (strain ATCC 700352 / DSM 44291 / CCUG 37336 / JCM 10383 / DMMZ 1944)</name>
    <dbReference type="NCBI Taxonomy" id="525263"/>
    <lineage>
        <taxon>Bacteria</taxon>
        <taxon>Bacillati</taxon>
        <taxon>Actinomycetota</taxon>
        <taxon>Actinomycetes</taxon>
        <taxon>Mycobacteriales</taxon>
        <taxon>Corynebacteriaceae</taxon>
        <taxon>Corynebacterium</taxon>
    </lineage>
</organism>
<comment type="caution">
    <text evidence="1">The sequence shown here is derived from an EMBL/GenBank/DDBJ whole genome shotgun (WGS) entry which is preliminary data.</text>
</comment>
<dbReference type="AlphaFoldDB" id="C0XSR8"/>
<protein>
    <submittedName>
        <fullName evidence="1">Uncharacterized protein</fullName>
    </submittedName>
</protein>
<keyword evidence="2" id="KW-1185">Reference proteome</keyword>
<accession>C0XSR8</accession>
<name>C0XSR8_CORLD</name>
<dbReference type="HOGENOM" id="CLU_2823819_0_0_11"/>
<dbReference type="Proteomes" id="UP000006196">
    <property type="component" value="Unassembled WGS sequence"/>
</dbReference>
<sequence length="66" mass="6880">MGAQHYLFPRPSSHGGVAIFFQSGPDVPALYAATLSGLLLYSFPARGTGVGPPSHVTGCHARELGR</sequence>
<evidence type="ECO:0000313" key="1">
    <source>
        <dbReference type="EMBL" id="EEI16698.1"/>
    </source>
</evidence>
<evidence type="ECO:0000313" key="2">
    <source>
        <dbReference type="Proteomes" id="UP000006196"/>
    </source>
</evidence>